<dbReference type="AlphaFoldDB" id="A0A8X6R7M3"/>
<reference evidence="1" key="1">
    <citation type="submission" date="2020-08" db="EMBL/GenBank/DDBJ databases">
        <title>Multicomponent nature underlies the extraordinary mechanical properties of spider dragline silk.</title>
        <authorList>
            <person name="Kono N."/>
            <person name="Nakamura H."/>
            <person name="Mori M."/>
            <person name="Yoshida Y."/>
            <person name="Ohtoshi R."/>
            <person name="Malay A.D."/>
            <person name="Moran D.A.P."/>
            <person name="Tomita M."/>
            <person name="Numata K."/>
            <person name="Arakawa K."/>
        </authorList>
    </citation>
    <scope>NUCLEOTIDE SEQUENCE</scope>
</reference>
<evidence type="ECO:0000313" key="1">
    <source>
        <dbReference type="EMBL" id="GFU54824.1"/>
    </source>
</evidence>
<gene>
    <name evidence="1" type="ORF">NPIL_670031</name>
</gene>
<dbReference type="Proteomes" id="UP000887013">
    <property type="component" value="Unassembled WGS sequence"/>
</dbReference>
<dbReference type="EMBL" id="BMAW01039171">
    <property type="protein sequence ID" value="GFU54824.1"/>
    <property type="molecule type" value="Genomic_DNA"/>
</dbReference>
<protein>
    <submittedName>
        <fullName evidence="1">Uncharacterized protein</fullName>
    </submittedName>
</protein>
<keyword evidence="2" id="KW-1185">Reference proteome</keyword>
<evidence type="ECO:0000313" key="2">
    <source>
        <dbReference type="Proteomes" id="UP000887013"/>
    </source>
</evidence>
<sequence length="112" mass="12855">MTATGIVTLLESCYDVVFNNAALELTRETCCYNMIIRSLFSYPYATFQCCPHPPYLPDLTASNCALFHKIHVVLGQQLRCDWKLPTVDRTWGTNTPMELFASSFRNMYLLVF</sequence>
<organism evidence="1 2">
    <name type="scientific">Nephila pilipes</name>
    <name type="common">Giant wood spider</name>
    <name type="synonym">Nephila maculata</name>
    <dbReference type="NCBI Taxonomy" id="299642"/>
    <lineage>
        <taxon>Eukaryota</taxon>
        <taxon>Metazoa</taxon>
        <taxon>Ecdysozoa</taxon>
        <taxon>Arthropoda</taxon>
        <taxon>Chelicerata</taxon>
        <taxon>Arachnida</taxon>
        <taxon>Araneae</taxon>
        <taxon>Araneomorphae</taxon>
        <taxon>Entelegynae</taxon>
        <taxon>Araneoidea</taxon>
        <taxon>Nephilidae</taxon>
        <taxon>Nephila</taxon>
    </lineage>
</organism>
<comment type="caution">
    <text evidence="1">The sequence shown here is derived from an EMBL/GenBank/DDBJ whole genome shotgun (WGS) entry which is preliminary data.</text>
</comment>
<proteinExistence type="predicted"/>
<accession>A0A8X6R7M3</accession>
<name>A0A8X6R7M3_NEPPI</name>